<evidence type="ECO:0000256" key="4">
    <source>
        <dbReference type="ARBA" id="ARBA00022833"/>
    </source>
</evidence>
<evidence type="ECO:0000259" key="7">
    <source>
        <dbReference type="PROSITE" id="PS50076"/>
    </source>
</evidence>
<dbReference type="OrthoDB" id="550424at2759"/>
<accession>A0A2G5BCB3</accession>
<dbReference type="CDD" id="cd10719">
    <property type="entry name" value="DnaJ_zf"/>
    <property type="match status" value="1"/>
</dbReference>
<sequence length="412" mass="45647">MVYETRLYDVLGVAPTASPTDLRKAYRKLALIHHPDKVQGGPTAESDAKFKEIGEAYEILSDEKKRQIYDARGMDAAKGNGGPGDVDAQDIFSQFFGSGMFGNGGGRRQPSGPRRGRDMAHALKVSLEDLYKGKTSKLQVTKSVICSTCDDKGGKEGAVKQCSRCHGRGVETEIRQMGPMVQQIQHECRTCGGEGEEIDPRHKCKKCNGKKVVSERKQLEVNIDRGMKDGQKVVFQGEADQAPGIIPGDIVIVVQEKEHPRFKRRGDDLHYEAEVDLLTALAGGNIHIQHLDDRVLNVSILPGEVIRPNEIKVIEGQGMPSYRHHDPGNLFVKFSVRFPESNWTSEENIKKLEEILPAREPVPSIPKGFEEEEAVLSAIDSHHQRKMNGGEDDMDEDYEEAQQGPGVQCAQQ</sequence>
<dbReference type="GO" id="GO:0030544">
    <property type="term" value="F:Hsp70 protein binding"/>
    <property type="evidence" value="ECO:0007669"/>
    <property type="project" value="InterPro"/>
</dbReference>
<feature type="region of interest" description="Disordered" evidence="6">
    <location>
        <begin position="379"/>
        <end position="412"/>
    </location>
</feature>
<dbReference type="SUPFAM" id="SSF57938">
    <property type="entry name" value="DnaJ/Hsp40 cysteine-rich domain"/>
    <property type="match status" value="1"/>
</dbReference>
<dbReference type="InterPro" id="IPR001623">
    <property type="entry name" value="DnaJ_domain"/>
</dbReference>
<dbReference type="InterPro" id="IPR036410">
    <property type="entry name" value="HSP_DnaJ_Cys-rich_dom_sf"/>
</dbReference>
<evidence type="ECO:0000256" key="1">
    <source>
        <dbReference type="ARBA" id="ARBA00022723"/>
    </source>
</evidence>
<dbReference type="EMBL" id="KZ303498">
    <property type="protein sequence ID" value="PIA16648.1"/>
    <property type="molecule type" value="Genomic_DNA"/>
</dbReference>
<name>A0A2G5BCB3_COERN</name>
<dbReference type="PROSITE" id="PS50076">
    <property type="entry name" value="DNAJ_2"/>
    <property type="match status" value="1"/>
</dbReference>
<dbReference type="Pfam" id="PF00684">
    <property type="entry name" value="DnaJ_CXXCXGXG"/>
    <property type="match status" value="1"/>
</dbReference>
<dbReference type="GO" id="GO:0006457">
    <property type="term" value="P:protein folding"/>
    <property type="evidence" value="ECO:0007669"/>
    <property type="project" value="InterPro"/>
</dbReference>
<dbReference type="SMART" id="SM00271">
    <property type="entry name" value="DnaJ"/>
    <property type="match status" value="1"/>
</dbReference>
<dbReference type="InterPro" id="IPR018253">
    <property type="entry name" value="DnaJ_domain_CS"/>
</dbReference>
<dbReference type="Gene3D" id="1.10.287.110">
    <property type="entry name" value="DnaJ domain"/>
    <property type="match status" value="1"/>
</dbReference>
<dbReference type="Pfam" id="PF01556">
    <property type="entry name" value="DnaJ_C"/>
    <property type="match status" value="1"/>
</dbReference>
<evidence type="ECO:0000313" key="10">
    <source>
        <dbReference type="Proteomes" id="UP000242474"/>
    </source>
</evidence>
<feature type="compositionally biased region" description="Acidic residues" evidence="6">
    <location>
        <begin position="390"/>
        <end position="400"/>
    </location>
</feature>
<feature type="zinc finger region" description="CR-type" evidence="5">
    <location>
        <begin position="133"/>
        <end position="216"/>
    </location>
</feature>
<dbReference type="InterPro" id="IPR002939">
    <property type="entry name" value="DnaJ_C"/>
</dbReference>
<dbReference type="CDD" id="cd10747">
    <property type="entry name" value="DnaJ_C"/>
    <property type="match status" value="1"/>
</dbReference>
<dbReference type="FunFam" id="2.60.260.20:FF:000036">
    <property type="entry name" value="Type I HSP40 co-chaperone"/>
    <property type="match status" value="1"/>
</dbReference>
<evidence type="ECO:0000256" key="3">
    <source>
        <dbReference type="ARBA" id="ARBA00022771"/>
    </source>
</evidence>
<keyword evidence="3 5" id="KW-0863">Zinc-finger</keyword>
<protein>
    <submittedName>
        <fullName evidence="9">Chaperone regulator</fullName>
    </submittedName>
</protein>
<organism evidence="9 10">
    <name type="scientific">Coemansia reversa (strain ATCC 12441 / NRRL 1564)</name>
    <dbReference type="NCBI Taxonomy" id="763665"/>
    <lineage>
        <taxon>Eukaryota</taxon>
        <taxon>Fungi</taxon>
        <taxon>Fungi incertae sedis</taxon>
        <taxon>Zoopagomycota</taxon>
        <taxon>Kickxellomycotina</taxon>
        <taxon>Kickxellomycetes</taxon>
        <taxon>Kickxellales</taxon>
        <taxon>Kickxellaceae</taxon>
        <taxon>Coemansia</taxon>
    </lineage>
</organism>
<dbReference type="AlphaFoldDB" id="A0A2G5BCB3"/>
<dbReference type="FunFam" id="2.10.230.10:FF:000001">
    <property type="entry name" value="DnaJ subfamily A member 2"/>
    <property type="match status" value="1"/>
</dbReference>
<dbReference type="Gene3D" id="2.60.260.20">
    <property type="entry name" value="Urease metallochaperone UreE, N-terminal domain"/>
    <property type="match status" value="2"/>
</dbReference>
<keyword evidence="10" id="KW-1185">Reference proteome</keyword>
<dbReference type="InterPro" id="IPR001305">
    <property type="entry name" value="HSP_DnaJ_Cys-rich_dom"/>
</dbReference>
<dbReference type="PANTHER" id="PTHR43888">
    <property type="entry name" value="DNAJ-LIKE-2, ISOFORM A-RELATED"/>
    <property type="match status" value="1"/>
</dbReference>
<evidence type="ECO:0000256" key="2">
    <source>
        <dbReference type="ARBA" id="ARBA00022737"/>
    </source>
</evidence>
<dbReference type="GO" id="GO:0051082">
    <property type="term" value="F:unfolded protein binding"/>
    <property type="evidence" value="ECO:0007669"/>
    <property type="project" value="InterPro"/>
</dbReference>
<reference evidence="9 10" key="1">
    <citation type="journal article" date="2015" name="Genome Biol. Evol.">
        <title>Phylogenomic analyses indicate that early fungi evolved digesting cell walls of algal ancestors of land plants.</title>
        <authorList>
            <person name="Chang Y."/>
            <person name="Wang S."/>
            <person name="Sekimoto S."/>
            <person name="Aerts A.L."/>
            <person name="Choi C."/>
            <person name="Clum A."/>
            <person name="LaButti K.M."/>
            <person name="Lindquist E.A."/>
            <person name="Yee Ngan C."/>
            <person name="Ohm R.A."/>
            <person name="Salamov A.A."/>
            <person name="Grigoriev I.V."/>
            <person name="Spatafora J.W."/>
            <person name="Berbee M.L."/>
        </authorList>
    </citation>
    <scope>NUCLEOTIDE SEQUENCE [LARGE SCALE GENOMIC DNA]</scope>
    <source>
        <strain evidence="9 10">NRRL 1564</strain>
    </source>
</reference>
<dbReference type="SUPFAM" id="SSF49493">
    <property type="entry name" value="HSP40/DnaJ peptide-binding domain"/>
    <property type="match status" value="2"/>
</dbReference>
<feature type="domain" description="CR-type" evidence="8">
    <location>
        <begin position="133"/>
        <end position="216"/>
    </location>
</feature>
<dbReference type="Pfam" id="PF00226">
    <property type="entry name" value="DnaJ"/>
    <property type="match status" value="1"/>
</dbReference>
<keyword evidence="2" id="KW-0677">Repeat</keyword>
<evidence type="ECO:0000256" key="6">
    <source>
        <dbReference type="SAM" id="MobiDB-lite"/>
    </source>
</evidence>
<keyword evidence="1 5" id="KW-0479">Metal-binding</keyword>
<dbReference type="InterPro" id="IPR044713">
    <property type="entry name" value="DNJA1/2-like"/>
</dbReference>
<dbReference type="PRINTS" id="PR00625">
    <property type="entry name" value="JDOMAIN"/>
</dbReference>
<dbReference type="SUPFAM" id="SSF46565">
    <property type="entry name" value="Chaperone J-domain"/>
    <property type="match status" value="1"/>
</dbReference>
<dbReference type="STRING" id="763665.A0A2G5BCB3"/>
<dbReference type="InterPro" id="IPR008971">
    <property type="entry name" value="HSP40/DnaJ_pept-bd"/>
</dbReference>
<gene>
    <name evidence="9" type="ORF">COEREDRAFT_42434</name>
</gene>
<dbReference type="InterPro" id="IPR012724">
    <property type="entry name" value="DnaJ"/>
</dbReference>
<dbReference type="Gene3D" id="2.10.230.10">
    <property type="entry name" value="Heat shock protein DnaJ, cysteine-rich domain"/>
    <property type="match status" value="1"/>
</dbReference>
<evidence type="ECO:0000256" key="5">
    <source>
        <dbReference type="PROSITE-ProRule" id="PRU00546"/>
    </source>
</evidence>
<proteinExistence type="inferred from homology"/>
<dbReference type="GO" id="GO:0009408">
    <property type="term" value="P:response to heat"/>
    <property type="evidence" value="ECO:0007669"/>
    <property type="project" value="InterPro"/>
</dbReference>
<evidence type="ECO:0000313" key="9">
    <source>
        <dbReference type="EMBL" id="PIA16648.1"/>
    </source>
</evidence>
<dbReference type="CDD" id="cd06257">
    <property type="entry name" value="DnaJ"/>
    <property type="match status" value="1"/>
</dbReference>
<dbReference type="GO" id="GO:0008270">
    <property type="term" value="F:zinc ion binding"/>
    <property type="evidence" value="ECO:0007669"/>
    <property type="project" value="UniProtKB-KW"/>
</dbReference>
<feature type="domain" description="J" evidence="7">
    <location>
        <begin position="6"/>
        <end position="73"/>
    </location>
</feature>
<dbReference type="Proteomes" id="UP000242474">
    <property type="component" value="Unassembled WGS sequence"/>
</dbReference>
<dbReference type="PROSITE" id="PS00636">
    <property type="entry name" value="DNAJ_1"/>
    <property type="match status" value="1"/>
</dbReference>
<dbReference type="InterPro" id="IPR036869">
    <property type="entry name" value="J_dom_sf"/>
</dbReference>
<evidence type="ECO:0000259" key="8">
    <source>
        <dbReference type="PROSITE" id="PS51188"/>
    </source>
</evidence>
<dbReference type="HAMAP" id="MF_01152">
    <property type="entry name" value="DnaJ"/>
    <property type="match status" value="1"/>
</dbReference>
<dbReference type="GO" id="GO:0005524">
    <property type="term" value="F:ATP binding"/>
    <property type="evidence" value="ECO:0007669"/>
    <property type="project" value="InterPro"/>
</dbReference>
<dbReference type="PROSITE" id="PS51188">
    <property type="entry name" value="ZF_CR"/>
    <property type="match status" value="1"/>
</dbReference>
<keyword evidence="4 5" id="KW-0862">Zinc</keyword>